<evidence type="ECO:0000313" key="3">
    <source>
        <dbReference type="Proteomes" id="UP001165074"/>
    </source>
</evidence>
<comment type="caution">
    <text evidence="2">The sequence shown here is derived from an EMBL/GenBank/DDBJ whole genome shotgun (WGS) entry which is preliminary data.</text>
</comment>
<accession>A0A9W6VZR9</accession>
<dbReference type="Proteomes" id="UP001165074">
    <property type="component" value="Unassembled WGS sequence"/>
</dbReference>
<name>A0A9W6VZR9_9ACTN</name>
<dbReference type="AlphaFoldDB" id="A0A9W6VZR9"/>
<gene>
    <name evidence="2" type="ORF">Airi02_094220</name>
</gene>
<keyword evidence="3" id="KW-1185">Reference proteome</keyword>
<reference evidence="2" key="1">
    <citation type="submission" date="2023-03" db="EMBL/GenBank/DDBJ databases">
        <title>Actinoallomurus iriomotensis NBRC 103684.</title>
        <authorList>
            <person name="Ichikawa N."/>
            <person name="Sato H."/>
            <person name="Tonouchi N."/>
        </authorList>
    </citation>
    <scope>NUCLEOTIDE SEQUENCE</scope>
    <source>
        <strain evidence="2">NBRC 103684</strain>
    </source>
</reference>
<evidence type="ECO:0000313" key="2">
    <source>
        <dbReference type="EMBL" id="GLY91493.1"/>
    </source>
</evidence>
<organism evidence="2 3">
    <name type="scientific">Actinoallomurus iriomotensis</name>
    <dbReference type="NCBI Taxonomy" id="478107"/>
    <lineage>
        <taxon>Bacteria</taxon>
        <taxon>Bacillati</taxon>
        <taxon>Actinomycetota</taxon>
        <taxon>Actinomycetes</taxon>
        <taxon>Streptosporangiales</taxon>
        <taxon>Thermomonosporaceae</taxon>
        <taxon>Actinoallomurus</taxon>
    </lineage>
</organism>
<feature type="region of interest" description="Disordered" evidence="1">
    <location>
        <begin position="19"/>
        <end position="86"/>
    </location>
</feature>
<evidence type="ECO:0000256" key="1">
    <source>
        <dbReference type="SAM" id="MobiDB-lite"/>
    </source>
</evidence>
<protein>
    <submittedName>
        <fullName evidence="2">Uncharacterized protein</fullName>
    </submittedName>
</protein>
<proteinExistence type="predicted"/>
<sequence>MAQWFRVAGRIEAQAGAVVPGPPVVEPLPDRSTDPADAGAPAEGRPASWRSLVGAAPGFPRPARVAGAEPRRGRALDGGTSVAQRA</sequence>
<dbReference type="EMBL" id="BSTK01000020">
    <property type="protein sequence ID" value="GLY91493.1"/>
    <property type="molecule type" value="Genomic_DNA"/>
</dbReference>